<evidence type="ECO:0000256" key="7">
    <source>
        <dbReference type="ARBA" id="ARBA00022840"/>
    </source>
</evidence>
<evidence type="ECO:0000256" key="9">
    <source>
        <dbReference type="ARBA" id="ARBA00023242"/>
    </source>
</evidence>
<keyword evidence="5" id="KW-0547">Nucleotide-binding</keyword>
<dbReference type="Pfam" id="PF00439">
    <property type="entry name" value="Bromodomain"/>
    <property type="match status" value="1"/>
</dbReference>
<dbReference type="InterPro" id="IPR045199">
    <property type="entry name" value="ATAD2-like"/>
</dbReference>
<dbReference type="CDD" id="cd19517">
    <property type="entry name" value="RecA-like_Yta7-like"/>
    <property type="match status" value="1"/>
</dbReference>
<evidence type="ECO:0000256" key="8">
    <source>
        <dbReference type="ARBA" id="ARBA00023117"/>
    </source>
</evidence>
<feature type="region of interest" description="Disordered" evidence="11">
    <location>
        <begin position="1"/>
        <end position="170"/>
    </location>
</feature>
<feature type="compositionally biased region" description="Basic and acidic residues" evidence="11">
    <location>
        <begin position="1110"/>
        <end position="1120"/>
    </location>
</feature>
<dbReference type="AlphaFoldDB" id="A0A1E4U349"/>
<dbReference type="PROSITE" id="PS00674">
    <property type="entry name" value="AAA"/>
    <property type="match status" value="1"/>
</dbReference>
<feature type="compositionally biased region" description="Basic residues" evidence="11">
    <location>
        <begin position="132"/>
        <end position="155"/>
    </location>
</feature>
<feature type="domain" description="Bromo" evidence="12">
    <location>
        <begin position="952"/>
        <end position="994"/>
    </location>
</feature>
<proteinExistence type="inferred from homology"/>
<dbReference type="PANTHER" id="PTHR23069:SF0">
    <property type="entry name" value="TAT-BINDING HOMOLOG 7"/>
    <property type="match status" value="1"/>
</dbReference>
<dbReference type="EMBL" id="KV454011">
    <property type="protein sequence ID" value="ODV98409.1"/>
    <property type="molecule type" value="Genomic_DNA"/>
</dbReference>
<dbReference type="GO" id="GO:0005634">
    <property type="term" value="C:nucleus"/>
    <property type="evidence" value="ECO:0007669"/>
    <property type="project" value="UniProtKB-SubCell"/>
</dbReference>
<gene>
    <name evidence="13" type="ORF">PACTADRAFT_36955</name>
</gene>
<keyword evidence="6" id="KW-0378">Hydrolase</keyword>
<dbReference type="GO" id="GO:0042393">
    <property type="term" value="F:histone binding"/>
    <property type="evidence" value="ECO:0007669"/>
    <property type="project" value="EnsemblFungi"/>
</dbReference>
<protein>
    <recommendedName>
        <fullName evidence="12">Bromo domain-containing protein</fullName>
    </recommendedName>
</protein>
<dbReference type="GO" id="GO:0016887">
    <property type="term" value="F:ATP hydrolysis activity"/>
    <property type="evidence" value="ECO:0007669"/>
    <property type="project" value="EnsemblFungi"/>
</dbReference>
<keyword evidence="8 10" id="KW-0103">Bromodomain</keyword>
<accession>A0A1E4U349</accession>
<dbReference type="FunFam" id="1.10.8.60:FF:000016">
    <property type="entry name" value="ATPase family AAA domain-containing protein 2B"/>
    <property type="match status" value="1"/>
</dbReference>
<evidence type="ECO:0000256" key="11">
    <source>
        <dbReference type="SAM" id="MobiDB-lite"/>
    </source>
</evidence>
<feature type="compositionally biased region" description="Acidic residues" evidence="11">
    <location>
        <begin position="159"/>
        <end position="169"/>
    </location>
</feature>
<dbReference type="GO" id="GO:0000775">
    <property type="term" value="C:chromosome, centromeric region"/>
    <property type="evidence" value="ECO:0007669"/>
    <property type="project" value="EnsemblFungi"/>
</dbReference>
<feature type="compositionally biased region" description="Acidic residues" evidence="11">
    <location>
        <begin position="1"/>
        <end position="19"/>
    </location>
</feature>
<dbReference type="Gene3D" id="1.10.8.60">
    <property type="match status" value="1"/>
</dbReference>
<evidence type="ECO:0000256" key="2">
    <source>
        <dbReference type="ARBA" id="ARBA00004286"/>
    </source>
</evidence>
<feature type="compositionally biased region" description="Acidic residues" evidence="11">
    <location>
        <begin position="84"/>
        <end position="95"/>
    </location>
</feature>
<dbReference type="GO" id="GO:0006261">
    <property type="term" value="P:DNA-templated DNA replication"/>
    <property type="evidence" value="ECO:0007669"/>
    <property type="project" value="EnsemblFungi"/>
</dbReference>
<dbReference type="InterPro" id="IPR003959">
    <property type="entry name" value="ATPase_AAA_core"/>
</dbReference>
<dbReference type="GO" id="GO:2000219">
    <property type="term" value="P:positive regulation of invasive growth in response to glucose limitation"/>
    <property type="evidence" value="ECO:0007669"/>
    <property type="project" value="EnsemblFungi"/>
</dbReference>
<dbReference type="GO" id="GO:0000122">
    <property type="term" value="P:negative regulation of transcription by RNA polymerase II"/>
    <property type="evidence" value="ECO:0007669"/>
    <property type="project" value="EnsemblFungi"/>
</dbReference>
<evidence type="ECO:0000256" key="10">
    <source>
        <dbReference type="PROSITE-ProRule" id="PRU00035"/>
    </source>
</evidence>
<dbReference type="GO" id="GO:0045944">
    <property type="term" value="P:positive regulation of transcription by RNA polymerase II"/>
    <property type="evidence" value="ECO:0007669"/>
    <property type="project" value="EnsemblFungi"/>
</dbReference>
<dbReference type="InterPro" id="IPR041569">
    <property type="entry name" value="AAA_lid_3"/>
</dbReference>
<dbReference type="PROSITE" id="PS50014">
    <property type="entry name" value="BROMODOMAIN_2"/>
    <property type="match status" value="1"/>
</dbReference>
<evidence type="ECO:0000256" key="6">
    <source>
        <dbReference type="ARBA" id="ARBA00022801"/>
    </source>
</evidence>
<organism evidence="13 14">
    <name type="scientific">Pachysolen tannophilus NRRL Y-2460</name>
    <dbReference type="NCBI Taxonomy" id="669874"/>
    <lineage>
        <taxon>Eukaryota</taxon>
        <taxon>Fungi</taxon>
        <taxon>Dikarya</taxon>
        <taxon>Ascomycota</taxon>
        <taxon>Saccharomycotina</taxon>
        <taxon>Pichiomycetes</taxon>
        <taxon>Pachysolenaceae</taxon>
        <taxon>Pachysolen</taxon>
    </lineage>
</organism>
<dbReference type="FunFam" id="3.40.50.300:FF:000061">
    <property type="entry name" value="ATPase family, AAA domain-containing 2"/>
    <property type="match status" value="1"/>
</dbReference>
<dbReference type="GO" id="GO:0006334">
    <property type="term" value="P:nucleosome assembly"/>
    <property type="evidence" value="ECO:0007669"/>
    <property type="project" value="TreeGrafter"/>
</dbReference>
<dbReference type="Gene3D" id="1.20.920.10">
    <property type="entry name" value="Bromodomain-like"/>
    <property type="match status" value="1"/>
</dbReference>
<feature type="compositionally biased region" description="Basic and acidic residues" evidence="11">
    <location>
        <begin position="1091"/>
        <end position="1101"/>
    </location>
</feature>
<name>A0A1E4U349_PACTA</name>
<dbReference type="OrthoDB" id="5421at2759"/>
<dbReference type="Pfam" id="PF00004">
    <property type="entry name" value="AAA"/>
    <property type="match status" value="2"/>
</dbReference>
<keyword evidence="9" id="KW-0539">Nucleus</keyword>
<keyword evidence="14" id="KW-1185">Reference proteome</keyword>
<dbReference type="Gene3D" id="3.40.50.300">
    <property type="entry name" value="P-loop containing nucleotide triphosphate hydrolases"/>
    <property type="match status" value="2"/>
</dbReference>
<dbReference type="GO" id="GO:0045815">
    <property type="term" value="P:transcription initiation-coupled chromatin remodeling"/>
    <property type="evidence" value="ECO:0007669"/>
    <property type="project" value="TreeGrafter"/>
</dbReference>
<dbReference type="GO" id="GO:0140674">
    <property type="term" value="F:ATP-dependent histone chaperone activity"/>
    <property type="evidence" value="ECO:0007669"/>
    <property type="project" value="EnsemblFungi"/>
</dbReference>
<feature type="compositionally biased region" description="Acidic residues" evidence="11">
    <location>
        <begin position="115"/>
        <end position="128"/>
    </location>
</feature>
<dbReference type="GO" id="GO:0005829">
    <property type="term" value="C:cytosol"/>
    <property type="evidence" value="ECO:0007669"/>
    <property type="project" value="EnsemblFungi"/>
</dbReference>
<dbReference type="GO" id="GO:0006337">
    <property type="term" value="P:nucleosome disassembly"/>
    <property type="evidence" value="ECO:0007669"/>
    <property type="project" value="EnsemblFungi"/>
</dbReference>
<dbReference type="InterPro" id="IPR027417">
    <property type="entry name" value="P-loop_NTPase"/>
</dbReference>
<dbReference type="FunFam" id="3.40.50.300:FF:001218">
    <property type="entry name" value="AAA family ATPase, putative"/>
    <property type="match status" value="1"/>
</dbReference>
<dbReference type="PANTHER" id="PTHR23069">
    <property type="entry name" value="AAA DOMAIN-CONTAINING"/>
    <property type="match status" value="1"/>
</dbReference>
<feature type="compositionally biased region" description="Acidic residues" evidence="11">
    <location>
        <begin position="32"/>
        <end position="46"/>
    </location>
</feature>
<dbReference type="CDD" id="cd05491">
    <property type="entry name" value="Bromo_TBP7_like"/>
    <property type="match status" value="1"/>
</dbReference>
<feature type="compositionally biased region" description="Basic and acidic residues" evidence="11">
    <location>
        <begin position="20"/>
        <end position="31"/>
    </location>
</feature>
<evidence type="ECO:0000313" key="14">
    <source>
        <dbReference type="Proteomes" id="UP000094236"/>
    </source>
</evidence>
<dbReference type="InterPro" id="IPR036427">
    <property type="entry name" value="Bromodomain-like_sf"/>
</dbReference>
<evidence type="ECO:0000259" key="12">
    <source>
        <dbReference type="PROSITE" id="PS50014"/>
    </source>
</evidence>
<evidence type="ECO:0000256" key="3">
    <source>
        <dbReference type="ARBA" id="ARBA00006914"/>
    </source>
</evidence>
<feature type="region of interest" description="Disordered" evidence="11">
    <location>
        <begin position="1035"/>
        <end position="1059"/>
    </location>
</feature>
<comment type="subcellular location">
    <subcellularLocation>
        <location evidence="2">Chromosome</location>
    </subcellularLocation>
    <subcellularLocation>
        <location evidence="1">Nucleus</location>
    </subcellularLocation>
</comment>
<evidence type="ECO:0000256" key="1">
    <source>
        <dbReference type="ARBA" id="ARBA00004123"/>
    </source>
</evidence>
<dbReference type="GO" id="GO:0034080">
    <property type="term" value="P:CENP-A containing chromatin assembly"/>
    <property type="evidence" value="ECO:0007669"/>
    <property type="project" value="EnsemblFungi"/>
</dbReference>
<dbReference type="InterPro" id="IPR003960">
    <property type="entry name" value="ATPase_AAA_CS"/>
</dbReference>
<evidence type="ECO:0000256" key="4">
    <source>
        <dbReference type="ARBA" id="ARBA00022454"/>
    </source>
</evidence>
<comment type="similarity">
    <text evidence="3">Belongs to the AAA ATPase family.</text>
</comment>
<dbReference type="GO" id="GO:0003682">
    <property type="term" value="F:chromatin binding"/>
    <property type="evidence" value="ECO:0007669"/>
    <property type="project" value="EnsemblFungi"/>
</dbReference>
<dbReference type="GO" id="GO:0005524">
    <property type="term" value="F:ATP binding"/>
    <property type="evidence" value="ECO:0007669"/>
    <property type="project" value="UniProtKB-KW"/>
</dbReference>
<feature type="region of interest" description="Disordered" evidence="11">
    <location>
        <begin position="1089"/>
        <end position="1154"/>
    </location>
</feature>
<reference evidence="14" key="1">
    <citation type="submission" date="2016-05" db="EMBL/GenBank/DDBJ databases">
        <title>Comparative genomics of biotechnologically important yeasts.</title>
        <authorList>
            <consortium name="DOE Joint Genome Institute"/>
            <person name="Riley R."/>
            <person name="Haridas S."/>
            <person name="Wolfe K.H."/>
            <person name="Lopes M.R."/>
            <person name="Hittinger C.T."/>
            <person name="Goker M."/>
            <person name="Salamov A."/>
            <person name="Wisecaver J."/>
            <person name="Long T.M."/>
            <person name="Aerts A.L."/>
            <person name="Barry K."/>
            <person name="Choi C."/>
            <person name="Clum A."/>
            <person name="Coughlan A.Y."/>
            <person name="Deshpande S."/>
            <person name="Douglass A.P."/>
            <person name="Hanson S.J."/>
            <person name="Klenk H.-P."/>
            <person name="Labutti K."/>
            <person name="Lapidus A."/>
            <person name="Lindquist E."/>
            <person name="Lipzen A."/>
            <person name="Meier-Kolthoff J.P."/>
            <person name="Ohm R.A."/>
            <person name="Otillar R.P."/>
            <person name="Pangilinan J."/>
            <person name="Peng Y."/>
            <person name="Rokas A."/>
            <person name="Rosa C.A."/>
            <person name="Scheuner C."/>
            <person name="Sibirny A.A."/>
            <person name="Slot J.C."/>
            <person name="Stielow J.B."/>
            <person name="Sun H."/>
            <person name="Kurtzman C.P."/>
            <person name="Blackwell M."/>
            <person name="Grigoriev I.V."/>
            <person name="Jeffries T.W."/>
        </authorList>
    </citation>
    <scope>NUCLEOTIDE SEQUENCE [LARGE SCALE GENOMIC DNA]</scope>
    <source>
        <strain evidence="14">NRRL Y-2460</strain>
    </source>
</reference>
<keyword evidence="7" id="KW-0067">ATP-binding</keyword>
<evidence type="ECO:0000256" key="5">
    <source>
        <dbReference type="ARBA" id="ARBA00022741"/>
    </source>
</evidence>
<dbReference type="Pfam" id="PF17862">
    <property type="entry name" value="AAA_lid_3"/>
    <property type="match status" value="1"/>
</dbReference>
<dbReference type="STRING" id="669874.A0A1E4U349"/>
<dbReference type="GO" id="GO:0000785">
    <property type="term" value="C:chromatin"/>
    <property type="evidence" value="ECO:0007669"/>
    <property type="project" value="EnsemblFungi"/>
</dbReference>
<sequence>MFDELLPDDDEDEEDEEEKEEQKKENIKVEDDYQDDYNEDDDEDEMKDSKGSRKNVTLNYKNRRGRKRRIDDDDDDDASFHSENEDEDEDDDDDNLSSTEVEAEERKKIKTFIASDDDDDDDDDEEGEGVTRRARRNGRKRKEKNGRKRPKRTRRENRNDDDDEVDDDSEHLTLADELRDLKSFSPPHTPPHRKFNFRQRKEVNYQIPPPILNDVELEREFTTPKRGRKTGNSSVRNLLFPTVGPFGGSDVSSVFGENIPGLTAIAGNLSDSDSSDEDIIPFNNNNGNNVNNGIITNANNKKTLNTTGKVNTKSSLADSDPLGVDMNIDFSVVGGLDNYINQLKEMVVLPLLYPEVFSKFGITPPRGVLFHGPPGTGKTLMARALAASCSTENTKITFFMRKGADCLSKWVGEAERQLRLLFEEAKNQQPSIIFFDEIDGLAPVRSSKQEQIHASIVSTLLALMDGMDNRGQVIVIGATNRPDSVDPALRRPGRFDREFYFPLPDLKARTQILKIHTRNWKPALDEAFLDELAHLTKGYGGADLRALCTEAALNSIQRQYPQIYQTKEKLKINPERIKIVSKDFMMALDKIIPSSSRSISSLSSPLPQHIAPLLEDKFLDIVKRLNELIPSLSSSNKKLTSLEQAMYVDMTESDPDGGFKRQKLIKSLSTIRTFKPRILISAQPGSGQIYIGSAILNYLEGFHVQSLDLSNLFNDSSRSIESAIIQMFIEAKRHKPSVIYIPNVDIWYNAIPDASKSTLLSLLRSIQPHDKILLLGISDLDYRYLSKDLKDIFGLNNFIDLQIKLSQPKLEKFFDQLWIALHLKPFEYIDDFENRPKRNLPKLKIVKGIRTNAYNHKTDITRNVTLKDLNKQEIKALEKHDMRLKNSLKLKLSGLMDLFQKRYKRFKKPTIDENLLGYLFDPAIVPVGVDLPYKKDNNMILEVATGHHFYNMDLDIIEERLWNGFYNEPKQFLRDIEMIYKDAITLNDRERLLRASEMFANAQVGVEEIATADFVKECKLMHAREIVRQNMYLEDQRKKQQQKQQNHPQESESKDENSNIDPISILEREESSPILSQNGDKLEVNVSSTSLKKDAENKEETNEAVLSDENQDKSNDHNDNNNRNGNQKHTKLVTNNSDAPVVSSSEEEEEIPSIPPDLLKKDLYIDSEKLETIKRKLVHLCIHNVVNIENLEQINSKLMDIIYEDRKLYDKAVTLDKLERCINEFDTFFASSSLSEDEEE</sequence>
<keyword evidence="4" id="KW-0158">Chromosome</keyword>
<evidence type="ECO:0000313" key="13">
    <source>
        <dbReference type="EMBL" id="ODV98409.1"/>
    </source>
</evidence>
<dbReference type="SUPFAM" id="SSF52540">
    <property type="entry name" value="P-loop containing nucleoside triphosphate hydrolases"/>
    <property type="match status" value="2"/>
</dbReference>
<dbReference type="SUPFAM" id="SSF47370">
    <property type="entry name" value="Bromodomain"/>
    <property type="match status" value="1"/>
</dbReference>
<dbReference type="SMART" id="SM00382">
    <property type="entry name" value="AAA"/>
    <property type="match status" value="1"/>
</dbReference>
<dbReference type="Proteomes" id="UP000094236">
    <property type="component" value="Unassembled WGS sequence"/>
</dbReference>
<dbReference type="InterPro" id="IPR001487">
    <property type="entry name" value="Bromodomain"/>
</dbReference>
<dbReference type="InterPro" id="IPR003593">
    <property type="entry name" value="AAA+_ATPase"/>
</dbReference>